<dbReference type="InterPro" id="IPR049744">
    <property type="entry name" value="CC/Se_fam"/>
</dbReference>
<proteinExistence type="predicted"/>
<reference evidence="1" key="1">
    <citation type="submission" date="2019-08" db="EMBL/GenBank/DDBJ databases">
        <authorList>
            <person name="Kucharzyk K."/>
            <person name="Murdoch R.W."/>
            <person name="Higgins S."/>
            <person name="Loffler F."/>
        </authorList>
    </citation>
    <scope>NUCLEOTIDE SEQUENCE</scope>
</reference>
<evidence type="ECO:0000313" key="1">
    <source>
        <dbReference type="EMBL" id="MPL75121.1"/>
    </source>
</evidence>
<accession>A0A644U852</accession>
<sequence>MITISQEAREYILRKGGAVHLFEAGPVSMCCGQVDLGPSVQLGEPKNVEAYKLQEMAGIKLYLPFGFYTNNEVTINLRITFGVKSLYLQGWKLL</sequence>
<name>A0A644U852_9ZZZZ</name>
<organism evidence="1">
    <name type="scientific">bioreactor metagenome</name>
    <dbReference type="NCBI Taxonomy" id="1076179"/>
    <lineage>
        <taxon>unclassified sequences</taxon>
        <taxon>metagenomes</taxon>
        <taxon>ecological metagenomes</taxon>
    </lineage>
</organism>
<dbReference type="NCBIfam" id="NF041239">
    <property type="entry name" value="Moor_selen_rel"/>
    <property type="match status" value="1"/>
</dbReference>
<comment type="caution">
    <text evidence="1">The sequence shown here is derived from an EMBL/GenBank/DDBJ whole genome shotgun (WGS) entry which is preliminary data.</text>
</comment>
<protein>
    <submittedName>
        <fullName evidence="1">Uncharacterized protein</fullName>
    </submittedName>
</protein>
<dbReference type="AlphaFoldDB" id="A0A644U852"/>
<dbReference type="EMBL" id="VSSQ01000085">
    <property type="protein sequence ID" value="MPL75121.1"/>
    <property type="molecule type" value="Genomic_DNA"/>
</dbReference>
<gene>
    <name evidence="1" type="ORF">SDC9_20942</name>
</gene>